<evidence type="ECO:0000313" key="4">
    <source>
        <dbReference type="Proteomes" id="UP000606499"/>
    </source>
</evidence>
<feature type="compositionally biased region" description="Basic and acidic residues" evidence="1">
    <location>
        <begin position="164"/>
        <end position="196"/>
    </location>
</feature>
<comment type="caution">
    <text evidence="3">The sequence shown here is derived from an EMBL/GenBank/DDBJ whole genome shotgun (WGS) entry which is preliminary data.</text>
</comment>
<dbReference type="Proteomes" id="UP000606499">
    <property type="component" value="Unassembled WGS sequence"/>
</dbReference>
<sequence>MGRQPKQGLDYFPFDVGLLSDPKLRRPRQKYGYLAQVIYIALLCILYRDKGYYIPYGGEQREDVIWQVGDMLNGRYSTSSETIANVIDELAACELFSGDLFRRNIITSIRAQKAYYAATVDRKYADVNFDIWLLSETEMKKLSSKSVILQSFISRSINTGNRPINEDDRTKSTQSREQKSREKQSTEKHSIAENSRERAEALAADLERLIGTEIDDNFRLDIARLIQAGMQEAVIMEASRQTGNKHPRKPAAYLRTILQGYERDGVLTAADLEATAPKSDKVDPAERNMNRPMYPGGPTVAEWEAREAELRRQAKARRLGSSHTDRSGDI</sequence>
<dbReference type="AlphaFoldDB" id="A0A923RXA8"/>
<feature type="compositionally biased region" description="Basic and acidic residues" evidence="1">
    <location>
        <begin position="303"/>
        <end position="312"/>
    </location>
</feature>
<dbReference type="PANTHER" id="PTHR39196:SF1">
    <property type="entry name" value="PRIMOSOME, DNAD SUBUNIT"/>
    <property type="match status" value="1"/>
</dbReference>
<feature type="domain" description="Lin1244/Lin1753-like N-terminal" evidence="2">
    <location>
        <begin position="11"/>
        <end position="108"/>
    </location>
</feature>
<feature type="region of interest" description="Disordered" evidence="1">
    <location>
        <begin position="277"/>
        <end position="330"/>
    </location>
</feature>
<evidence type="ECO:0000256" key="1">
    <source>
        <dbReference type="SAM" id="MobiDB-lite"/>
    </source>
</evidence>
<feature type="compositionally biased region" description="Basic and acidic residues" evidence="1">
    <location>
        <begin position="278"/>
        <end position="289"/>
    </location>
</feature>
<dbReference type="PANTHER" id="PTHR39196">
    <property type="entry name" value="PRIMOSOME, DNAD SUBUNIT"/>
    <property type="match status" value="1"/>
</dbReference>
<evidence type="ECO:0000259" key="2">
    <source>
        <dbReference type="Pfam" id="PF14297"/>
    </source>
</evidence>
<dbReference type="Pfam" id="PF14297">
    <property type="entry name" value="Lin1244_N"/>
    <property type="match status" value="1"/>
</dbReference>
<dbReference type="EMBL" id="JACOPL010000031">
    <property type="protein sequence ID" value="MBC5726809.1"/>
    <property type="molecule type" value="Genomic_DNA"/>
</dbReference>
<reference evidence="3" key="1">
    <citation type="submission" date="2020-08" db="EMBL/GenBank/DDBJ databases">
        <title>Genome public.</title>
        <authorList>
            <person name="Liu C."/>
            <person name="Sun Q."/>
        </authorList>
    </citation>
    <scope>NUCLEOTIDE SEQUENCE</scope>
    <source>
        <strain evidence="3">NSJ-28</strain>
    </source>
</reference>
<name>A0A923RXA8_9FIRM</name>
<dbReference type="InterPro" id="IPR025400">
    <property type="entry name" value="Lin1244/Lin1753-like_N"/>
</dbReference>
<keyword evidence="4" id="KW-1185">Reference proteome</keyword>
<accession>A0A923RXA8</accession>
<organism evidence="3 4">
    <name type="scientific">Agathobaculum faecis</name>
    <dbReference type="NCBI Taxonomy" id="2763013"/>
    <lineage>
        <taxon>Bacteria</taxon>
        <taxon>Bacillati</taxon>
        <taxon>Bacillota</taxon>
        <taxon>Clostridia</taxon>
        <taxon>Eubacteriales</taxon>
        <taxon>Butyricicoccaceae</taxon>
        <taxon>Agathobaculum</taxon>
    </lineage>
</organism>
<protein>
    <submittedName>
        <fullName evidence="3">DUF4373 domain-containing protein</fullName>
    </submittedName>
</protein>
<evidence type="ECO:0000313" key="3">
    <source>
        <dbReference type="EMBL" id="MBC5726809.1"/>
    </source>
</evidence>
<proteinExistence type="predicted"/>
<dbReference type="RefSeq" id="WP_186950506.1">
    <property type="nucleotide sequence ID" value="NZ_JACOPL010000031.1"/>
</dbReference>
<feature type="region of interest" description="Disordered" evidence="1">
    <location>
        <begin position="159"/>
        <end position="196"/>
    </location>
</feature>
<gene>
    <name evidence="3" type="ORF">H8S45_15300</name>
</gene>